<proteinExistence type="predicted"/>
<evidence type="ECO:0000313" key="8">
    <source>
        <dbReference type="Proteomes" id="UP001515500"/>
    </source>
</evidence>
<dbReference type="InterPro" id="IPR046960">
    <property type="entry name" value="PPR_At4g14850-like_plant"/>
</dbReference>
<dbReference type="SUPFAM" id="SSF48452">
    <property type="entry name" value="TPR-like"/>
    <property type="match status" value="1"/>
</dbReference>
<dbReference type="GO" id="GO:0008270">
    <property type="term" value="F:zinc ion binding"/>
    <property type="evidence" value="ECO:0007669"/>
    <property type="project" value="InterPro"/>
</dbReference>
<keyword evidence="5" id="KW-0809">Transit peptide</keyword>
<keyword evidence="4" id="KW-0677">Repeat</keyword>
<evidence type="ECO:0000256" key="4">
    <source>
        <dbReference type="ARBA" id="ARBA00022737"/>
    </source>
</evidence>
<dbReference type="Pfam" id="PF14432">
    <property type="entry name" value="DYW_deaminase"/>
    <property type="match status" value="1"/>
</dbReference>
<dbReference type="InterPro" id="IPR046848">
    <property type="entry name" value="E_motif"/>
</dbReference>
<evidence type="ECO:0000313" key="9">
    <source>
        <dbReference type="RefSeq" id="XP_039119607.1"/>
    </source>
</evidence>
<name>A0AB40AWW5_DIOCR</name>
<evidence type="ECO:0000313" key="12">
    <source>
        <dbReference type="RefSeq" id="XP_039119625.1"/>
    </source>
</evidence>
<keyword evidence="8" id="KW-1185">Reference proteome</keyword>
<dbReference type="InterPro" id="IPR011990">
    <property type="entry name" value="TPR-like_helical_dom_sf"/>
</dbReference>
<evidence type="ECO:0000256" key="1">
    <source>
        <dbReference type="ARBA" id="ARBA00004229"/>
    </source>
</evidence>
<dbReference type="GO" id="GO:0003723">
    <property type="term" value="F:RNA binding"/>
    <property type="evidence" value="ECO:0007669"/>
    <property type="project" value="InterPro"/>
</dbReference>
<keyword evidence="2" id="KW-0150">Chloroplast</keyword>
<dbReference type="FunFam" id="1.25.40.10:FF:000366">
    <property type="entry name" value="Pentatricopeptide (PPR) repeat-containing protein"/>
    <property type="match status" value="1"/>
</dbReference>
<feature type="repeat" description="PPR" evidence="6">
    <location>
        <begin position="211"/>
        <end position="245"/>
    </location>
</feature>
<dbReference type="FunFam" id="1.25.40.10:FF:000395">
    <property type="entry name" value="Pentatricopeptide repeat-containing protein chloroplastic"/>
    <property type="match status" value="1"/>
</dbReference>
<evidence type="ECO:0000313" key="11">
    <source>
        <dbReference type="RefSeq" id="XP_039119619.1"/>
    </source>
</evidence>
<feature type="domain" description="DYW" evidence="7">
    <location>
        <begin position="830"/>
        <end position="922"/>
    </location>
</feature>
<dbReference type="FunFam" id="1.25.40.10:FF:000073">
    <property type="entry name" value="Pentatricopeptide repeat-containing protein chloroplastic"/>
    <property type="match status" value="3"/>
</dbReference>
<dbReference type="AlphaFoldDB" id="A0AB40AWW5"/>
<evidence type="ECO:0000256" key="2">
    <source>
        <dbReference type="ARBA" id="ARBA00022528"/>
    </source>
</evidence>
<evidence type="ECO:0000259" key="7">
    <source>
        <dbReference type="Pfam" id="PF14432"/>
    </source>
</evidence>
<feature type="repeat" description="PPR" evidence="6">
    <location>
        <begin position="513"/>
        <end position="547"/>
    </location>
</feature>
<dbReference type="GO" id="GO:0009451">
    <property type="term" value="P:RNA modification"/>
    <property type="evidence" value="ECO:0007669"/>
    <property type="project" value="InterPro"/>
</dbReference>
<dbReference type="PROSITE" id="PS51375">
    <property type="entry name" value="PPR"/>
    <property type="match status" value="6"/>
</dbReference>
<feature type="repeat" description="PPR" evidence="6">
    <location>
        <begin position="614"/>
        <end position="648"/>
    </location>
</feature>
<dbReference type="RefSeq" id="XP_039119607.1">
    <property type="nucleotide sequence ID" value="XM_039263673.1"/>
</dbReference>
<dbReference type="InterPro" id="IPR002885">
    <property type="entry name" value="PPR_rpt"/>
</dbReference>
<reference evidence="9 10" key="1">
    <citation type="submission" date="2025-04" db="UniProtKB">
        <authorList>
            <consortium name="RefSeq"/>
        </authorList>
    </citation>
    <scope>IDENTIFICATION</scope>
</reference>
<evidence type="ECO:0000256" key="5">
    <source>
        <dbReference type="ARBA" id="ARBA00022946"/>
    </source>
</evidence>
<sequence length="922" mass="102967">MALSLHSISTSPSKHLPMVSIPSLSLKQSFLSFHHSPFLHSQQSYSSILELCASHKALLQGQQIHAHMLTSNALANDDGFLSTKLLFMYGKCGHLASAKLVFDEMPQRTVFAWNAMIGAYVSAGLPWEAVKLFRDMSVCGAVPDACTFASVLKACGEVGNICFGVEVHCLAVKHGLVSTTFVANALIAMYAKCGLFDFAMKLFDLMDGDRDVVSWNSIIAACLKDEQFIEALFLFREMLEAGIGMNSYNVVSALQACAELSLLKLGMQIHASVWKRGKTIQVHEANALIVMYARCGRMDDATRVFAETSEKDYISWNSILSGCVQNGLNMEAISFFRELLEVGIKPDQVSVISVASALGRLGNTLNGMEVHAYSIKQGFESNLQVGNTLVDMYAKFSLVTYTKGVFHKMPDKDYISWTTAIAALAQNHQYLEALELFREVQKEGMDVDPMMIGSILIACGGLKSLCILKQIHGNTIRHGLLDLLLENKIIDMYGQCGNVGYAFCVFNGIETKDVVSWTSMISCYIHNYFFDEALSLFRDMMETNVEPDAVTLVCALTATASLSSLMKGKEIHGFLIRRNLLMEHSVNSSLVHMYAHCGKIGSSFKIFNMAQCEDLVLWTTMINACGLHGRGKEAVDLFSRMRDIGLVPDHITFLALLYACSHSGLVDEGKFFIEIMKSDYGLMPWQEHYACIADLLGRSGRMDEAYEFINSMPVEPTGVVWCALLGACQVHSNHELGEVAARKLLELEPDNPGNYVLISNVFAAMGKWEDVEMVRNRMKQRGLKKDPACTWIELGNEVHAFVARDRSHKESVAIYSKLSEIRQQLEREYGYVADTRFVLHDVKEEEKVKMLYQHGERLAIAFGLIHTSESTPIRITKNLRVCGDCHEFIKLVSKLYEREIIMRDANRFHHFQNGSCSCGEFW</sequence>
<dbReference type="RefSeq" id="XP_039119625.1">
    <property type="nucleotide sequence ID" value="XM_039263691.1"/>
</dbReference>
<dbReference type="RefSeq" id="XP_039119619.1">
    <property type="nucleotide sequence ID" value="XM_039263685.1"/>
</dbReference>
<feature type="repeat" description="PPR" evidence="6">
    <location>
        <begin position="413"/>
        <end position="447"/>
    </location>
</feature>
<comment type="subcellular location">
    <subcellularLocation>
        <location evidence="1">Plastid</location>
        <location evidence="1">Chloroplast</location>
    </subcellularLocation>
</comment>
<gene>
    <name evidence="9 10 11 12" type="primary">LOC120255903</name>
</gene>
<evidence type="ECO:0000256" key="6">
    <source>
        <dbReference type="PROSITE-ProRule" id="PRU00708"/>
    </source>
</evidence>
<dbReference type="FunFam" id="1.25.40.10:FF:000144">
    <property type="entry name" value="Pentatricopeptide repeat-containing protein, mitochondrial"/>
    <property type="match status" value="1"/>
</dbReference>
<dbReference type="PANTHER" id="PTHR47926">
    <property type="entry name" value="PENTATRICOPEPTIDE REPEAT-CONTAINING PROTEIN"/>
    <property type="match status" value="1"/>
</dbReference>
<accession>A0AB40AWW5</accession>
<protein>
    <submittedName>
        <fullName evidence="9 10">Pentatricopeptide repeat-containing protein At3g63370, chloroplastic</fullName>
    </submittedName>
</protein>
<feature type="repeat" description="PPR" evidence="6">
    <location>
        <begin position="109"/>
        <end position="143"/>
    </location>
</feature>
<feature type="repeat" description="PPR" evidence="6">
    <location>
        <begin position="312"/>
        <end position="346"/>
    </location>
</feature>
<evidence type="ECO:0000313" key="10">
    <source>
        <dbReference type="RefSeq" id="XP_039119616.1"/>
    </source>
</evidence>
<keyword evidence="3" id="KW-0934">Plastid</keyword>
<dbReference type="Pfam" id="PF01535">
    <property type="entry name" value="PPR"/>
    <property type="match status" value="6"/>
</dbReference>
<dbReference type="GeneID" id="120255903"/>
<dbReference type="RefSeq" id="XP_039119616.1">
    <property type="nucleotide sequence ID" value="XM_039263682.1"/>
</dbReference>
<dbReference type="NCBIfam" id="TIGR00756">
    <property type="entry name" value="PPR"/>
    <property type="match status" value="6"/>
</dbReference>
<dbReference type="Proteomes" id="UP001515500">
    <property type="component" value="Chromosome 3"/>
</dbReference>
<dbReference type="Pfam" id="PF20431">
    <property type="entry name" value="E_motif"/>
    <property type="match status" value="1"/>
</dbReference>
<dbReference type="GO" id="GO:0009507">
    <property type="term" value="C:chloroplast"/>
    <property type="evidence" value="ECO:0007669"/>
    <property type="project" value="UniProtKB-SubCell"/>
</dbReference>
<dbReference type="FunFam" id="1.25.40.10:FF:000381">
    <property type="entry name" value="Pentatricopeptide repeat-containing protein"/>
    <property type="match status" value="1"/>
</dbReference>
<organism evidence="8 12">
    <name type="scientific">Dioscorea cayennensis subsp. rotundata</name>
    <name type="common">White Guinea yam</name>
    <name type="synonym">Dioscorea rotundata</name>
    <dbReference type="NCBI Taxonomy" id="55577"/>
    <lineage>
        <taxon>Eukaryota</taxon>
        <taxon>Viridiplantae</taxon>
        <taxon>Streptophyta</taxon>
        <taxon>Embryophyta</taxon>
        <taxon>Tracheophyta</taxon>
        <taxon>Spermatophyta</taxon>
        <taxon>Magnoliopsida</taxon>
        <taxon>Liliopsida</taxon>
        <taxon>Dioscoreales</taxon>
        <taxon>Dioscoreaceae</taxon>
        <taxon>Dioscorea</taxon>
    </lineage>
</organism>
<dbReference type="Pfam" id="PF13041">
    <property type="entry name" value="PPR_2"/>
    <property type="match status" value="3"/>
</dbReference>
<dbReference type="InterPro" id="IPR032867">
    <property type="entry name" value="DYW_dom"/>
</dbReference>
<dbReference type="Gene3D" id="1.25.40.10">
    <property type="entry name" value="Tetratricopeptide repeat domain"/>
    <property type="match status" value="6"/>
</dbReference>
<dbReference type="PANTHER" id="PTHR47926:SF377">
    <property type="entry name" value="OS04G0469400 PROTEIN"/>
    <property type="match status" value="1"/>
</dbReference>
<evidence type="ECO:0000256" key="3">
    <source>
        <dbReference type="ARBA" id="ARBA00022640"/>
    </source>
</evidence>